<dbReference type="SUPFAM" id="SSF81383">
    <property type="entry name" value="F-box domain"/>
    <property type="match status" value="1"/>
</dbReference>
<gene>
    <name evidence="2" type="ORF">Bca52824_015152</name>
</gene>
<dbReference type="InterPro" id="IPR013187">
    <property type="entry name" value="F-box-assoc_dom_typ3"/>
</dbReference>
<feature type="domain" description="F-box" evidence="1">
    <location>
        <begin position="12"/>
        <end position="62"/>
    </location>
</feature>
<name>A0A8X8B2X8_BRACI</name>
<protein>
    <recommendedName>
        <fullName evidence="1">F-box domain-containing protein</fullName>
    </recommendedName>
</protein>
<dbReference type="AlphaFoldDB" id="A0A8X8B2X8"/>
<dbReference type="PANTHER" id="PTHR31111:SF98">
    <property type="entry name" value="F-BOX ASSOCIATED UBIQUITINATION EFFECTOR FAMILY PROTEIN-RELATED"/>
    <property type="match status" value="1"/>
</dbReference>
<dbReference type="PANTHER" id="PTHR31111">
    <property type="entry name" value="BNAA05G37150D PROTEIN-RELATED"/>
    <property type="match status" value="1"/>
</dbReference>
<dbReference type="InterPro" id="IPR001810">
    <property type="entry name" value="F-box_dom"/>
</dbReference>
<sequence>MEYWRQSLLDDGNSTRTIPLDLLVEILALLPPKSLIRFQSVSKLWHSTIRSKIIVDLFLTRSKTRPRLLLSLGGYGTKECFIFSAPEHDINDDDKSSTVMARYEMPTLEPGYYLNSGSVNGFVCSKGVLPWIKVYNPITVYNPTTRQIVKLPDVTPNGRKMYARLGYDPVEDQYKVLCVMRVQAKRKNNQQEHLVCTVSSSQEQEWRKIENTTGDHYHSVYGETCIDGALYYGVGKSRIVKFNVRSEKIEFIKTPKESKTHHSTLINYKGKLGGLDYSCTENFMTLWVLEDEEKQEWSSMRFTLSSTWLDLFGWDCLRSTGVIHTGELVVFNPLLESSKQFYVCYYDFNKKSIRKVEIRGMVDGDFRRIHGIGELFGMEMLCFPGHIENIRFL</sequence>
<dbReference type="NCBIfam" id="TIGR01640">
    <property type="entry name" value="F_box_assoc_1"/>
    <property type="match status" value="1"/>
</dbReference>
<dbReference type="Pfam" id="PF08268">
    <property type="entry name" value="FBA_3"/>
    <property type="match status" value="1"/>
</dbReference>
<dbReference type="Gene3D" id="1.20.1280.50">
    <property type="match status" value="1"/>
</dbReference>
<dbReference type="PROSITE" id="PS50181">
    <property type="entry name" value="FBOX"/>
    <property type="match status" value="1"/>
</dbReference>
<reference evidence="2 3" key="1">
    <citation type="submission" date="2020-02" db="EMBL/GenBank/DDBJ databases">
        <authorList>
            <person name="Ma Q."/>
            <person name="Huang Y."/>
            <person name="Song X."/>
            <person name="Pei D."/>
        </authorList>
    </citation>
    <scope>NUCLEOTIDE SEQUENCE [LARGE SCALE GENOMIC DNA]</scope>
    <source>
        <strain evidence="2">Sxm20200214</strain>
        <tissue evidence="2">Leaf</tissue>
    </source>
</reference>
<dbReference type="Pfam" id="PF00646">
    <property type="entry name" value="F-box"/>
    <property type="match status" value="1"/>
</dbReference>
<dbReference type="SMART" id="SM00256">
    <property type="entry name" value="FBOX"/>
    <property type="match status" value="1"/>
</dbReference>
<comment type="caution">
    <text evidence="2">The sequence shown here is derived from an EMBL/GenBank/DDBJ whole genome shotgun (WGS) entry which is preliminary data.</text>
</comment>
<organism evidence="2 3">
    <name type="scientific">Brassica carinata</name>
    <name type="common">Ethiopian mustard</name>
    <name type="synonym">Abyssinian cabbage</name>
    <dbReference type="NCBI Taxonomy" id="52824"/>
    <lineage>
        <taxon>Eukaryota</taxon>
        <taxon>Viridiplantae</taxon>
        <taxon>Streptophyta</taxon>
        <taxon>Embryophyta</taxon>
        <taxon>Tracheophyta</taxon>
        <taxon>Spermatophyta</taxon>
        <taxon>Magnoliopsida</taxon>
        <taxon>eudicotyledons</taxon>
        <taxon>Gunneridae</taxon>
        <taxon>Pentapetalae</taxon>
        <taxon>rosids</taxon>
        <taxon>malvids</taxon>
        <taxon>Brassicales</taxon>
        <taxon>Brassicaceae</taxon>
        <taxon>Brassiceae</taxon>
        <taxon>Brassica</taxon>
    </lineage>
</organism>
<accession>A0A8X8B2X8</accession>
<evidence type="ECO:0000313" key="2">
    <source>
        <dbReference type="EMBL" id="KAG2321939.1"/>
    </source>
</evidence>
<evidence type="ECO:0000259" key="1">
    <source>
        <dbReference type="PROSITE" id="PS50181"/>
    </source>
</evidence>
<evidence type="ECO:0000313" key="3">
    <source>
        <dbReference type="Proteomes" id="UP000886595"/>
    </source>
</evidence>
<dbReference type="EMBL" id="JAAMPC010000003">
    <property type="protein sequence ID" value="KAG2321939.1"/>
    <property type="molecule type" value="Genomic_DNA"/>
</dbReference>
<proteinExistence type="predicted"/>
<dbReference type="Proteomes" id="UP000886595">
    <property type="component" value="Unassembled WGS sequence"/>
</dbReference>
<dbReference type="OrthoDB" id="1022297at2759"/>
<dbReference type="InterPro" id="IPR017451">
    <property type="entry name" value="F-box-assoc_interact_dom"/>
</dbReference>
<dbReference type="InterPro" id="IPR036047">
    <property type="entry name" value="F-box-like_dom_sf"/>
</dbReference>
<keyword evidence="3" id="KW-1185">Reference proteome</keyword>